<protein>
    <submittedName>
        <fullName evidence="2">Uncharacterized protein</fullName>
    </submittedName>
</protein>
<dbReference type="Proteomes" id="UP001295444">
    <property type="component" value="Chromosome 07"/>
</dbReference>
<dbReference type="EMBL" id="OW240918">
    <property type="protein sequence ID" value="CAH2306104.1"/>
    <property type="molecule type" value="Genomic_DNA"/>
</dbReference>
<evidence type="ECO:0000313" key="2">
    <source>
        <dbReference type="EMBL" id="CAH2306104.1"/>
    </source>
</evidence>
<dbReference type="AlphaFoldDB" id="A0AAD1SMP6"/>
<organism evidence="2 3">
    <name type="scientific">Pelobates cultripes</name>
    <name type="common">Western spadefoot toad</name>
    <dbReference type="NCBI Taxonomy" id="61616"/>
    <lineage>
        <taxon>Eukaryota</taxon>
        <taxon>Metazoa</taxon>
        <taxon>Chordata</taxon>
        <taxon>Craniata</taxon>
        <taxon>Vertebrata</taxon>
        <taxon>Euteleostomi</taxon>
        <taxon>Amphibia</taxon>
        <taxon>Batrachia</taxon>
        <taxon>Anura</taxon>
        <taxon>Pelobatoidea</taxon>
        <taxon>Pelobatidae</taxon>
        <taxon>Pelobates</taxon>
    </lineage>
</organism>
<evidence type="ECO:0000256" key="1">
    <source>
        <dbReference type="SAM" id="MobiDB-lite"/>
    </source>
</evidence>
<evidence type="ECO:0000313" key="3">
    <source>
        <dbReference type="Proteomes" id="UP001295444"/>
    </source>
</evidence>
<sequence>MDDLADSSPALTQSPLQRVTATVRALPIEVEAPTRAAHPPYPSTSPEYSLTTDTHIEPAGVTS</sequence>
<keyword evidence="3" id="KW-1185">Reference proteome</keyword>
<gene>
    <name evidence="2" type="ORF">PECUL_23A061461</name>
</gene>
<reference evidence="2" key="1">
    <citation type="submission" date="2022-03" db="EMBL/GenBank/DDBJ databases">
        <authorList>
            <person name="Alioto T."/>
            <person name="Alioto T."/>
            <person name="Gomez Garrido J."/>
        </authorList>
    </citation>
    <scope>NUCLEOTIDE SEQUENCE</scope>
</reference>
<proteinExistence type="predicted"/>
<accession>A0AAD1SMP6</accession>
<feature type="compositionally biased region" description="Polar residues" evidence="1">
    <location>
        <begin position="44"/>
        <end position="53"/>
    </location>
</feature>
<feature type="region of interest" description="Disordered" evidence="1">
    <location>
        <begin position="30"/>
        <end position="63"/>
    </location>
</feature>
<name>A0AAD1SMP6_PELCU</name>